<reference evidence="4 5" key="1">
    <citation type="submission" date="2018-04" db="EMBL/GenBank/DDBJ databases">
        <authorList>
            <person name="Zhang X."/>
            <person name="Yuan J."/>
            <person name="Li F."/>
            <person name="Xiang J."/>
        </authorList>
    </citation>
    <scope>NUCLEOTIDE SEQUENCE [LARGE SCALE GENOMIC DNA]</scope>
    <source>
        <tissue evidence="4">Muscle</tissue>
    </source>
</reference>
<protein>
    <submittedName>
        <fullName evidence="4">Gamma-interferon-inducible lysosomal thiol reductase</fullName>
    </submittedName>
</protein>
<proteinExistence type="inferred from homology"/>
<evidence type="ECO:0000256" key="2">
    <source>
        <dbReference type="ARBA" id="ARBA00023180"/>
    </source>
</evidence>
<comment type="similarity">
    <text evidence="1">Belongs to the GILT family.</text>
</comment>
<accession>A0A423SGN1</accession>
<dbReference type="InterPro" id="IPR004911">
    <property type="entry name" value="Interferon-induced_GILT"/>
</dbReference>
<gene>
    <name evidence="4" type="ORF">C7M84_018780</name>
</gene>
<reference evidence="4 5" key="2">
    <citation type="submission" date="2019-01" db="EMBL/GenBank/DDBJ databases">
        <title>The decoding of complex shrimp genome reveals the adaptation for benthos swimmer, frequently molting mechanism and breeding impact on genome.</title>
        <authorList>
            <person name="Sun Y."/>
            <person name="Gao Y."/>
            <person name="Yu Y."/>
        </authorList>
    </citation>
    <scope>NUCLEOTIDE SEQUENCE [LARGE SCALE GENOMIC DNA]</scope>
    <source>
        <tissue evidence="4">Muscle</tissue>
    </source>
</reference>
<keyword evidence="5" id="KW-1185">Reference proteome</keyword>
<keyword evidence="2" id="KW-0325">Glycoprotein</keyword>
<dbReference type="EMBL" id="QCYY01003449">
    <property type="protein sequence ID" value="ROT63329.1"/>
    <property type="molecule type" value="Genomic_DNA"/>
</dbReference>
<evidence type="ECO:0000256" key="3">
    <source>
        <dbReference type="SAM" id="SignalP"/>
    </source>
</evidence>
<evidence type="ECO:0000313" key="5">
    <source>
        <dbReference type="Proteomes" id="UP000283509"/>
    </source>
</evidence>
<feature type="non-terminal residue" evidence="4">
    <location>
        <position position="174"/>
    </location>
</feature>
<name>A0A423SGN1_PENVA</name>
<dbReference type="OrthoDB" id="958254at2759"/>
<evidence type="ECO:0000256" key="1">
    <source>
        <dbReference type="ARBA" id="ARBA00005679"/>
    </source>
</evidence>
<dbReference type="PANTHER" id="PTHR13234:SF68">
    <property type="entry name" value="GH19763P"/>
    <property type="match status" value="1"/>
</dbReference>
<keyword evidence="3" id="KW-0732">Signal</keyword>
<comment type="caution">
    <text evidence="4">The sequence shown here is derived from an EMBL/GenBank/DDBJ whole genome shotgun (WGS) entry which is preliminary data.</text>
</comment>
<evidence type="ECO:0000313" key="4">
    <source>
        <dbReference type="EMBL" id="ROT63329.1"/>
    </source>
</evidence>
<dbReference type="Proteomes" id="UP000283509">
    <property type="component" value="Unassembled WGS sequence"/>
</dbReference>
<feature type="chain" id="PRO_5019465644" evidence="3">
    <location>
        <begin position="23"/>
        <end position="174"/>
    </location>
</feature>
<dbReference type="PANTHER" id="PTHR13234">
    <property type="entry name" value="GAMMA-INTERFERON INDUCIBLE LYSOSOMAL THIOL REDUCTASE GILT"/>
    <property type="match status" value="1"/>
</dbReference>
<dbReference type="Pfam" id="PF03227">
    <property type="entry name" value="GILT"/>
    <property type="match status" value="1"/>
</dbReference>
<dbReference type="GO" id="GO:0016671">
    <property type="term" value="F:oxidoreductase activity, acting on a sulfur group of donors, disulfide as acceptor"/>
    <property type="evidence" value="ECO:0007669"/>
    <property type="project" value="InterPro"/>
</dbReference>
<dbReference type="AlphaFoldDB" id="A0A423SGN1"/>
<organism evidence="4 5">
    <name type="scientific">Penaeus vannamei</name>
    <name type="common">Whiteleg shrimp</name>
    <name type="synonym">Litopenaeus vannamei</name>
    <dbReference type="NCBI Taxonomy" id="6689"/>
    <lineage>
        <taxon>Eukaryota</taxon>
        <taxon>Metazoa</taxon>
        <taxon>Ecdysozoa</taxon>
        <taxon>Arthropoda</taxon>
        <taxon>Crustacea</taxon>
        <taxon>Multicrustacea</taxon>
        <taxon>Malacostraca</taxon>
        <taxon>Eumalacostraca</taxon>
        <taxon>Eucarida</taxon>
        <taxon>Decapoda</taxon>
        <taxon>Dendrobranchiata</taxon>
        <taxon>Penaeoidea</taxon>
        <taxon>Penaeidae</taxon>
        <taxon>Penaeus</taxon>
    </lineage>
</organism>
<sequence length="174" mass="19240">MKAHTTLTALATVLAWLSLAESAKPVTVSVYYESLCPDSQRFVVTQLYPVWQDLKEIMLLDVNSYGKSKDTPAGDGYTFECQNGPDECEGNIMLTCAKKYSSEEQYMSFANCTMAELVGTAAGARCAEVSGVNYTRVYDCFNSVEGQQLQHEVGVKQAQLNPPLIFVPWILINE</sequence>
<feature type="signal peptide" evidence="3">
    <location>
        <begin position="1"/>
        <end position="22"/>
    </location>
</feature>